<dbReference type="Pfam" id="PF01975">
    <property type="entry name" value="SurE"/>
    <property type="match status" value="1"/>
</dbReference>
<evidence type="ECO:0000313" key="7">
    <source>
        <dbReference type="EMBL" id="CAB4801073.1"/>
    </source>
</evidence>
<dbReference type="HAMAP" id="MF_00060">
    <property type="entry name" value="SurE"/>
    <property type="match status" value="1"/>
</dbReference>
<dbReference type="NCBIfam" id="TIGR00087">
    <property type="entry name" value="surE"/>
    <property type="match status" value="1"/>
</dbReference>
<evidence type="ECO:0000256" key="4">
    <source>
        <dbReference type="ARBA" id="ARBA00022741"/>
    </source>
</evidence>
<dbReference type="GO" id="GO:0008254">
    <property type="term" value="F:3'-nucleotidase activity"/>
    <property type="evidence" value="ECO:0007669"/>
    <property type="project" value="TreeGrafter"/>
</dbReference>
<dbReference type="InterPro" id="IPR036523">
    <property type="entry name" value="SurE-like_sf"/>
</dbReference>
<reference evidence="7" key="1">
    <citation type="submission" date="2020-05" db="EMBL/GenBank/DDBJ databases">
        <authorList>
            <person name="Chiriac C."/>
            <person name="Salcher M."/>
            <person name="Ghai R."/>
            <person name="Kavagutti S V."/>
        </authorList>
    </citation>
    <scope>NUCLEOTIDE SEQUENCE</scope>
</reference>
<dbReference type="PANTHER" id="PTHR30457:SF12">
    <property type="entry name" value="5'_3'-NUCLEOTIDASE SURE"/>
    <property type="match status" value="1"/>
</dbReference>
<dbReference type="PANTHER" id="PTHR30457">
    <property type="entry name" value="5'-NUCLEOTIDASE SURE"/>
    <property type="match status" value="1"/>
</dbReference>
<keyword evidence="5" id="KW-0378">Hydrolase</keyword>
<comment type="similarity">
    <text evidence="1">Belongs to the SurE nucleotidase family.</text>
</comment>
<accession>A0A6J6XZ58</accession>
<proteinExistence type="inferred from homology"/>
<dbReference type="GO" id="GO:0000166">
    <property type="term" value="F:nucleotide binding"/>
    <property type="evidence" value="ECO:0007669"/>
    <property type="project" value="UniProtKB-KW"/>
</dbReference>
<dbReference type="Gene3D" id="3.40.1210.10">
    <property type="entry name" value="Survival protein SurE-like phosphatase/nucleotidase"/>
    <property type="match status" value="1"/>
</dbReference>
<dbReference type="GO" id="GO:0008253">
    <property type="term" value="F:5'-nucleotidase activity"/>
    <property type="evidence" value="ECO:0007669"/>
    <property type="project" value="TreeGrafter"/>
</dbReference>
<evidence type="ECO:0000259" key="6">
    <source>
        <dbReference type="Pfam" id="PF01975"/>
    </source>
</evidence>
<dbReference type="SUPFAM" id="SSF64167">
    <property type="entry name" value="SurE-like"/>
    <property type="match status" value="1"/>
</dbReference>
<evidence type="ECO:0000256" key="5">
    <source>
        <dbReference type="ARBA" id="ARBA00022801"/>
    </source>
</evidence>
<dbReference type="InterPro" id="IPR002828">
    <property type="entry name" value="SurE-like_Pase/nucleotidase"/>
</dbReference>
<evidence type="ECO:0000256" key="3">
    <source>
        <dbReference type="ARBA" id="ARBA00022723"/>
    </source>
</evidence>
<dbReference type="EMBL" id="CAFAAJ010000051">
    <property type="protein sequence ID" value="CAB4801073.1"/>
    <property type="molecule type" value="Genomic_DNA"/>
</dbReference>
<dbReference type="GO" id="GO:0004309">
    <property type="term" value="F:exopolyphosphatase activity"/>
    <property type="evidence" value="ECO:0007669"/>
    <property type="project" value="TreeGrafter"/>
</dbReference>
<evidence type="ECO:0000256" key="2">
    <source>
        <dbReference type="ARBA" id="ARBA00022490"/>
    </source>
</evidence>
<keyword evidence="2" id="KW-0963">Cytoplasm</keyword>
<keyword evidence="3" id="KW-0479">Metal-binding</keyword>
<name>A0A6J6XZ58_9ZZZZ</name>
<organism evidence="7">
    <name type="scientific">freshwater metagenome</name>
    <dbReference type="NCBI Taxonomy" id="449393"/>
    <lineage>
        <taxon>unclassified sequences</taxon>
        <taxon>metagenomes</taxon>
        <taxon>ecological metagenomes</taxon>
    </lineage>
</organism>
<dbReference type="GO" id="GO:0046872">
    <property type="term" value="F:metal ion binding"/>
    <property type="evidence" value="ECO:0007669"/>
    <property type="project" value="UniProtKB-KW"/>
</dbReference>
<protein>
    <submittedName>
        <fullName evidence="7">Unannotated protein</fullName>
    </submittedName>
</protein>
<feature type="domain" description="Survival protein SurE-like phosphatase/nucleotidase" evidence="6">
    <location>
        <begin position="3"/>
        <end position="200"/>
    </location>
</feature>
<dbReference type="AlphaFoldDB" id="A0A6J6XZ58"/>
<keyword evidence="4" id="KW-0547">Nucleotide-binding</keyword>
<gene>
    <name evidence="7" type="ORF">UFOPK3001_00963</name>
</gene>
<sequence length="274" mass="29028">MRILVTNDDGIDSVGLHKLALAIRHLGEVVVVAPDTEYSGAGCAVGAFNKLNPEVHRVRLEGIDEAWTVSGPPALCVIFARAGLFDKEFDLVVSGINPGANVGRAVYHSGTVGACITARNSGITGIAVSQDAAFGSVVGQAWDEMLLGMKWDTAAHVAAQAVGAIVANPPATPQVLNINVPNAEVSELKGWRRTEMANQSGRSSSQVSLVPKIGHDNAFNVCMDWGQPIELPEHTDIGTVQRGFVSVTWLSAILPVHPGEDDHAEQAIDRLFRS</sequence>
<evidence type="ECO:0000256" key="1">
    <source>
        <dbReference type="ARBA" id="ARBA00011062"/>
    </source>
</evidence>
<dbReference type="InterPro" id="IPR030048">
    <property type="entry name" value="SurE"/>
</dbReference>